<dbReference type="Pfam" id="PF11961">
    <property type="entry name" value="DUF3475"/>
    <property type="match status" value="1"/>
</dbReference>
<dbReference type="AlphaFoldDB" id="A0AAN7QP74"/>
<dbReference type="PANTHER" id="PTHR31730">
    <property type="entry name" value="OS01G0873900 PROTEIN"/>
    <property type="match status" value="1"/>
</dbReference>
<evidence type="ECO:0000313" key="5">
    <source>
        <dbReference type="Proteomes" id="UP001345219"/>
    </source>
</evidence>
<reference evidence="4 5" key="1">
    <citation type="journal article" date="2023" name="Hortic Res">
        <title>Pangenome of water caltrop reveals structural variations and asymmetric subgenome divergence after allopolyploidization.</title>
        <authorList>
            <person name="Zhang X."/>
            <person name="Chen Y."/>
            <person name="Wang L."/>
            <person name="Yuan Y."/>
            <person name="Fang M."/>
            <person name="Shi L."/>
            <person name="Lu R."/>
            <person name="Comes H.P."/>
            <person name="Ma Y."/>
            <person name="Chen Y."/>
            <person name="Huang G."/>
            <person name="Zhou Y."/>
            <person name="Zheng Z."/>
            <person name="Qiu Y."/>
        </authorList>
    </citation>
    <scope>NUCLEOTIDE SEQUENCE [LARGE SCALE GENOMIC DNA]</scope>
    <source>
        <tissue evidence="4">Roots</tissue>
    </source>
</reference>
<comment type="caution">
    <text evidence="4">The sequence shown here is derived from an EMBL/GenBank/DDBJ whole genome shotgun (WGS) entry which is preliminary data.</text>
</comment>
<name>A0AAN7QP74_9MYRT</name>
<evidence type="ECO:0000259" key="3">
    <source>
        <dbReference type="Pfam" id="PF11961"/>
    </source>
</evidence>
<dbReference type="EMBL" id="JAXIOK010000005">
    <property type="protein sequence ID" value="KAK4770570.1"/>
    <property type="molecule type" value="Genomic_DNA"/>
</dbReference>
<feature type="region of interest" description="Disordered" evidence="1">
    <location>
        <begin position="1"/>
        <end position="86"/>
    </location>
</feature>
<feature type="region of interest" description="Disordered" evidence="1">
    <location>
        <begin position="588"/>
        <end position="612"/>
    </location>
</feature>
<dbReference type="GO" id="GO:0045927">
    <property type="term" value="P:positive regulation of growth"/>
    <property type="evidence" value="ECO:0007669"/>
    <property type="project" value="InterPro"/>
</dbReference>
<dbReference type="PANTHER" id="PTHR31730:SF18">
    <property type="entry name" value="PROTEIN PSK SIMULATOR 2"/>
    <property type="match status" value="1"/>
</dbReference>
<proteinExistence type="predicted"/>
<feature type="domain" description="DUF668" evidence="2">
    <location>
        <begin position="357"/>
        <end position="442"/>
    </location>
</feature>
<protein>
    <submittedName>
        <fullName evidence="4">Uncharacterized protein</fullName>
    </submittedName>
</protein>
<evidence type="ECO:0000256" key="1">
    <source>
        <dbReference type="SAM" id="MobiDB-lite"/>
    </source>
</evidence>
<dbReference type="InterPro" id="IPR045021">
    <property type="entry name" value="PSI1/2/3"/>
</dbReference>
<feature type="compositionally biased region" description="Basic and acidic residues" evidence="1">
    <location>
        <begin position="29"/>
        <end position="68"/>
    </location>
</feature>
<evidence type="ECO:0000313" key="4">
    <source>
        <dbReference type="EMBL" id="KAK4770570.1"/>
    </source>
</evidence>
<accession>A0AAN7QP74</accession>
<dbReference type="InterPro" id="IPR021864">
    <property type="entry name" value="DUF3475"/>
</dbReference>
<feature type="domain" description="DUF3475" evidence="3">
    <location>
        <begin position="134"/>
        <end position="190"/>
    </location>
</feature>
<keyword evidence="5" id="KW-1185">Reference proteome</keyword>
<organism evidence="4 5">
    <name type="scientific">Trapa incisa</name>
    <dbReference type="NCBI Taxonomy" id="236973"/>
    <lineage>
        <taxon>Eukaryota</taxon>
        <taxon>Viridiplantae</taxon>
        <taxon>Streptophyta</taxon>
        <taxon>Embryophyta</taxon>
        <taxon>Tracheophyta</taxon>
        <taxon>Spermatophyta</taxon>
        <taxon>Magnoliopsida</taxon>
        <taxon>eudicotyledons</taxon>
        <taxon>Gunneridae</taxon>
        <taxon>Pentapetalae</taxon>
        <taxon>rosids</taxon>
        <taxon>malvids</taxon>
        <taxon>Myrtales</taxon>
        <taxon>Lythraceae</taxon>
        <taxon>Trapa</taxon>
    </lineage>
</organism>
<evidence type="ECO:0000259" key="2">
    <source>
        <dbReference type="Pfam" id="PF05003"/>
    </source>
</evidence>
<dbReference type="Pfam" id="PF05003">
    <property type="entry name" value="DUF668"/>
    <property type="match status" value="1"/>
</dbReference>
<dbReference type="InterPro" id="IPR007700">
    <property type="entry name" value="DUF668"/>
</dbReference>
<dbReference type="Proteomes" id="UP001345219">
    <property type="component" value="Chromosome 24"/>
</dbReference>
<gene>
    <name evidence="4" type="ORF">SAY87_031102</name>
</gene>
<sequence length="626" mass="70355">MGGVCPGGTTVLMGERDAASRPVRSFHNPSRDDSPASKMIENDYRETPQRFDSQEEELRHLSFSRELKPSNPSTPTRRGSGKISRKGSFLGRAGTVSLDMAVDVLDTLGSSVANLNASGGFVSGITSRGSKISILAFEVANTIGKGANLLQSLSEESIQFLKKDILQSEGVRLLVSTDVKELLSIAASDKREELDIFSREVIRFGDLSRDPQWHNLGRFLTRLDAEDFGQKQLRSEAEATMQELCTLAQYTSELYHELHDLDRLEQDYKQKLQEADSLNLPGKGEGLPMLLSEVKHQKKLIRNLKKKSLWSKTLEEVIEKLVDIVTYIRQEISYNFGNNGTIYVCKNSKERSHSPGRLGAMGLALHYANVINLIDTIASRPAYLPPNSRETLYHRLPPNIKNVLRGSLQTKVSREEVTVPKAKAEMEKILEWLVPVAANTIKVHQGFGWVGEWANTSNEFGKTKPMSTNLIRLQTLYHADKQKTDRYILELVTWLHRLFNLVRYRDDAAIKHLPVYQKPTKGKHPNFYSNALPPSESTAKAKRSELSEEECEMLNRACRRKLVPGISKSQELRRDYRTRRSSVFAFSRSMGSSPDREFGVGQATPPPPNPKINILDVMDGLDSSMV</sequence>